<keyword evidence="7" id="KW-0325">Glycoprotein</keyword>
<gene>
    <name evidence="11" type="primary">LOC108566453</name>
</gene>
<proteinExistence type="predicted"/>
<evidence type="ECO:0000256" key="3">
    <source>
        <dbReference type="ARBA" id="ARBA00022692"/>
    </source>
</evidence>
<keyword evidence="10" id="KW-1185">Reference proteome</keyword>
<dbReference type="Pfam" id="PF17064">
    <property type="entry name" value="QVR"/>
    <property type="match status" value="1"/>
</dbReference>
<dbReference type="GeneID" id="108566453"/>
<evidence type="ECO:0000256" key="6">
    <source>
        <dbReference type="ARBA" id="ARBA00023136"/>
    </source>
</evidence>
<evidence type="ECO:0000256" key="4">
    <source>
        <dbReference type="ARBA" id="ARBA00022729"/>
    </source>
</evidence>
<dbReference type="PANTHER" id="PTHR33562">
    <property type="entry name" value="ATILLA, ISOFORM B-RELATED-RELATED"/>
    <property type="match status" value="1"/>
</dbReference>
<dbReference type="CDD" id="cd23591">
    <property type="entry name" value="TFP_LU_ECD_Crim"/>
    <property type="match status" value="1"/>
</dbReference>
<reference evidence="11" key="1">
    <citation type="submission" date="2025-08" db="UniProtKB">
        <authorList>
            <consortium name="RefSeq"/>
        </authorList>
    </citation>
    <scope>IDENTIFICATION</scope>
    <source>
        <tissue evidence="11">Whole Larva</tissue>
    </source>
</reference>
<dbReference type="Proteomes" id="UP000695000">
    <property type="component" value="Unplaced"/>
</dbReference>
<protein>
    <submittedName>
        <fullName evidence="11">Uncharacterized protein LOC108566453</fullName>
    </submittedName>
</protein>
<accession>A0ABM1N4R9</accession>
<dbReference type="InterPro" id="IPR031424">
    <property type="entry name" value="QVR-like"/>
</dbReference>
<keyword evidence="5" id="KW-1133">Transmembrane helix</keyword>
<dbReference type="RefSeq" id="XP_017781819.1">
    <property type="nucleotide sequence ID" value="XM_017926330.1"/>
</dbReference>
<feature type="signal peptide" evidence="9">
    <location>
        <begin position="1"/>
        <end position="19"/>
    </location>
</feature>
<dbReference type="PANTHER" id="PTHR33562:SF28">
    <property type="entry name" value="PROTEIN QUIVER"/>
    <property type="match status" value="1"/>
</dbReference>
<dbReference type="InterPro" id="IPR050975">
    <property type="entry name" value="Sleep_regulator"/>
</dbReference>
<organism evidence="10 11">
    <name type="scientific">Nicrophorus vespilloides</name>
    <name type="common">Boreal carrion beetle</name>
    <dbReference type="NCBI Taxonomy" id="110193"/>
    <lineage>
        <taxon>Eukaryota</taxon>
        <taxon>Metazoa</taxon>
        <taxon>Ecdysozoa</taxon>
        <taxon>Arthropoda</taxon>
        <taxon>Hexapoda</taxon>
        <taxon>Insecta</taxon>
        <taxon>Pterygota</taxon>
        <taxon>Neoptera</taxon>
        <taxon>Endopterygota</taxon>
        <taxon>Coleoptera</taxon>
        <taxon>Polyphaga</taxon>
        <taxon>Staphyliniformia</taxon>
        <taxon>Silphidae</taxon>
        <taxon>Nicrophorinae</taxon>
        <taxon>Nicrophorus</taxon>
    </lineage>
</organism>
<evidence type="ECO:0000313" key="10">
    <source>
        <dbReference type="Proteomes" id="UP000695000"/>
    </source>
</evidence>
<keyword evidence="4 9" id="KW-0732">Signal</keyword>
<evidence type="ECO:0000313" key="11">
    <source>
        <dbReference type="RefSeq" id="XP_017781819.1"/>
    </source>
</evidence>
<comment type="subcellular location">
    <subcellularLocation>
        <location evidence="1">Membrane</location>
        <topology evidence="1">Lipid-anchor</topology>
        <topology evidence="1">GPI-anchor</topology>
    </subcellularLocation>
</comment>
<evidence type="ECO:0000256" key="5">
    <source>
        <dbReference type="ARBA" id="ARBA00022989"/>
    </source>
</evidence>
<feature type="chain" id="PRO_5045782505" evidence="9">
    <location>
        <begin position="20"/>
        <end position="155"/>
    </location>
</feature>
<keyword evidence="2" id="KW-0336">GPI-anchor</keyword>
<evidence type="ECO:0000256" key="7">
    <source>
        <dbReference type="ARBA" id="ARBA00023180"/>
    </source>
</evidence>
<name>A0ABM1N4R9_NICVS</name>
<evidence type="ECO:0000256" key="1">
    <source>
        <dbReference type="ARBA" id="ARBA00004589"/>
    </source>
</evidence>
<evidence type="ECO:0000256" key="9">
    <source>
        <dbReference type="SAM" id="SignalP"/>
    </source>
</evidence>
<sequence length="155" mass="17682">MHIFTYALLLISSLNSAFALWCFECVSTQPGCGDDFNYYYMWSNVCKEDKDICVKIVETKGAEKVITRACLSRIRAVRTDIPADTYEGTRMAAKDVKLGHYVNNSIKELDIHRNYFDKTEYSFCFLDHRCNNAPNSFTSSILVITMSAFAIVAIR</sequence>
<evidence type="ECO:0000256" key="2">
    <source>
        <dbReference type="ARBA" id="ARBA00022622"/>
    </source>
</evidence>
<keyword evidence="8" id="KW-0449">Lipoprotein</keyword>
<keyword evidence="6" id="KW-0472">Membrane</keyword>
<keyword evidence="3" id="KW-0812">Transmembrane</keyword>
<evidence type="ECO:0000256" key="8">
    <source>
        <dbReference type="ARBA" id="ARBA00023288"/>
    </source>
</evidence>